<name>A0A1H3V1V2_9BACI</name>
<sequence>MMKAINSGNYQSRSGKKANNGHQPGPVSRKGSPPSSGSKVKKTGQ</sequence>
<accession>A0A1H3V1V2</accession>
<proteinExistence type="predicted"/>
<evidence type="ECO:0000256" key="1">
    <source>
        <dbReference type="SAM" id="MobiDB-lite"/>
    </source>
</evidence>
<dbReference type="EMBL" id="FNPI01000037">
    <property type="protein sequence ID" value="SDZ68597.1"/>
    <property type="molecule type" value="Genomic_DNA"/>
</dbReference>
<keyword evidence="3" id="KW-1185">Reference proteome</keyword>
<gene>
    <name evidence="2" type="ORF">SAMN05421736_1372</name>
</gene>
<feature type="compositionally biased region" description="Polar residues" evidence="1">
    <location>
        <begin position="1"/>
        <end position="13"/>
    </location>
</feature>
<dbReference type="Proteomes" id="UP000198935">
    <property type="component" value="Unassembled WGS sequence"/>
</dbReference>
<evidence type="ECO:0000313" key="3">
    <source>
        <dbReference type="Proteomes" id="UP000198935"/>
    </source>
</evidence>
<dbReference type="STRING" id="1503961.SAMN05421736_1372"/>
<feature type="compositionally biased region" description="Low complexity" evidence="1">
    <location>
        <begin position="24"/>
        <end position="38"/>
    </location>
</feature>
<reference evidence="3" key="1">
    <citation type="submission" date="2016-10" db="EMBL/GenBank/DDBJ databases">
        <authorList>
            <person name="Varghese N."/>
            <person name="Submissions S."/>
        </authorList>
    </citation>
    <scope>NUCLEOTIDE SEQUENCE [LARGE SCALE GENOMIC DNA]</scope>
    <source>
        <strain evidence="3">SP</strain>
    </source>
</reference>
<evidence type="ECO:0000313" key="2">
    <source>
        <dbReference type="EMBL" id="SDZ68597.1"/>
    </source>
</evidence>
<organism evidence="2 3">
    <name type="scientific">Evansella caseinilytica</name>
    <dbReference type="NCBI Taxonomy" id="1503961"/>
    <lineage>
        <taxon>Bacteria</taxon>
        <taxon>Bacillati</taxon>
        <taxon>Bacillota</taxon>
        <taxon>Bacilli</taxon>
        <taxon>Bacillales</taxon>
        <taxon>Bacillaceae</taxon>
        <taxon>Evansella</taxon>
    </lineage>
</organism>
<feature type="region of interest" description="Disordered" evidence="1">
    <location>
        <begin position="1"/>
        <end position="45"/>
    </location>
</feature>
<protein>
    <submittedName>
        <fullName evidence="2">Uncharacterized protein</fullName>
    </submittedName>
</protein>
<dbReference type="AlphaFoldDB" id="A0A1H3V1V2"/>